<feature type="transmembrane region" description="Helical" evidence="1">
    <location>
        <begin position="6"/>
        <end position="31"/>
    </location>
</feature>
<evidence type="ECO:0000256" key="1">
    <source>
        <dbReference type="SAM" id="Phobius"/>
    </source>
</evidence>
<protein>
    <submittedName>
        <fullName evidence="3">Sensor protein DivL</fullName>
        <ecNumber evidence="3">2.7.13.3</ecNumber>
    </submittedName>
</protein>
<dbReference type="RefSeq" id="WP_176228619.1">
    <property type="nucleotide sequence ID" value="NZ_FWFL01000005.1"/>
</dbReference>
<dbReference type="InterPro" id="IPR000014">
    <property type="entry name" value="PAS"/>
</dbReference>
<dbReference type="Proteomes" id="UP000193827">
    <property type="component" value="Unassembled WGS sequence"/>
</dbReference>
<keyword evidence="4" id="KW-1185">Reference proteome</keyword>
<keyword evidence="1" id="KW-0812">Transmembrane</keyword>
<evidence type="ECO:0000313" key="3">
    <source>
        <dbReference type="EMBL" id="SLN43888.1"/>
    </source>
</evidence>
<sequence>MVDLSLGVWAGVFALSVLASFCVLWLAGVFLQRHANRSTPDDLPNLQSVFLFRGEKLADHDVLHAVLAQSIGQCINDWPDLRRWLQFRFRDLPDTLSSLSAGQSITFPDITKGSDASVTLTAQSASVSVVLYDPAQMEPAQRHQALRRNLELEDQNHALIHCPYPIWKTNKGGDVLWQNAASAMILSDEGVQPININENTGKPGEIHSARISVLLPETDDVRWFEVQTQRSGQDYLHYALDITKVIKAEAVRREFVQTLTKTFANLTTGLAVFDRKQQLALFNPALIDLTALPADFLSARPGLMSFFDKLRDQQVMPEPKNYASWRAQITDVIETASGGLYQETWNLPTGVTYRVTGRPHPDRAVAFLFEDISAEMSLTRRFRAQLDLRQSVLDKLDEAVAVIAPNNVLMMCNDACNDLLGIDPDTTFAEMSLHDLISVCSDKYPDADFWHDVQTRISSKTLSKSIRKSFGKNDGSQIDCLVSTVAGGTAMICFTARPALTRRLELPLAT</sequence>
<reference evidence="3 4" key="1">
    <citation type="submission" date="2017-03" db="EMBL/GenBank/DDBJ databases">
        <authorList>
            <person name="Afonso C.L."/>
            <person name="Miller P.J."/>
            <person name="Scott M.A."/>
            <person name="Spackman E."/>
            <person name="Goraichik I."/>
            <person name="Dimitrov K.M."/>
            <person name="Suarez D.L."/>
            <person name="Swayne D.E."/>
        </authorList>
    </citation>
    <scope>NUCLEOTIDE SEQUENCE [LARGE SCALE GENOMIC DNA]</scope>
    <source>
        <strain evidence="3 4">CECT 8287</strain>
    </source>
</reference>
<dbReference type="SUPFAM" id="SSF55785">
    <property type="entry name" value="PYP-like sensor domain (PAS domain)"/>
    <property type="match status" value="2"/>
</dbReference>
<gene>
    <name evidence="3" type="primary">divL</name>
    <name evidence="3" type="ORF">PEL8287_02213</name>
</gene>
<dbReference type="InterPro" id="IPR035965">
    <property type="entry name" value="PAS-like_dom_sf"/>
</dbReference>
<accession>A0A1Y5SM41</accession>
<name>A0A1Y5SM41_9RHOB</name>
<dbReference type="GO" id="GO:0004673">
    <property type="term" value="F:protein histidine kinase activity"/>
    <property type="evidence" value="ECO:0007669"/>
    <property type="project" value="UniProtKB-EC"/>
</dbReference>
<dbReference type="EMBL" id="FWFL01000005">
    <property type="protein sequence ID" value="SLN43888.1"/>
    <property type="molecule type" value="Genomic_DNA"/>
</dbReference>
<dbReference type="EC" id="2.7.13.3" evidence="3"/>
<proteinExistence type="predicted"/>
<organism evidence="3 4">
    <name type="scientific">Roseovarius litorisediminis</name>
    <dbReference type="NCBI Taxonomy" id="1312363"/>
    <lineage>
        <taxon>Bacteria</taxon>
        <taxon>Pseudomonadati</taxon>
        <taxon>Pseudomonadota</taxon>
        <taxon>Alphaproteobacteria</taxon>
        <taxon>Rhodobacterales</taxon>
        <taxon>Roseobacteraceae</taxon>
        <taxon>Roseovarius</taxon>
    </lineage>
</organism>
<keyword evidence="1" id="KW-0472">Membrane</keyword>
<dbReference type="Pfam" id="PF13188">
    <property type="entry name" value="PAS_8"/>
    <property type="match status" value="1"/>
</dbReference>
<keyword evidence="1" id="KW-1133">Transmembrane helix</keyword>
<evidence type="ECO:0000259" key="2">
    <source>
        <dbReference type="Pfam" id="PF13188"/>
    </source>
</evidence>
<keyword evidence="3" id="KW-0808">Transferase</keyword>
<feature type="domain" description="PAS" evidence="2">
    <location>
        <begin position="390"/>
        <end position="442"/>
    </location>
</feature>
<evidence type="ECO:0000313" key="4">
    <source>
        <dbReference type="Proteomes" id="UP000193827"/>
    </source>
</evidence>
<dbReference type="AlphaFoldDB" id="A0A1Y5SM41"/>
<dbReference type="Pfam" id="PF12860">
    <property type="entry name" value="PAS_7"/>
    <property type="match status" value="1"/>
</dbReference>